<evidence type="ECO:0000313" key="2">
    <source>
        <dbReference type="Proteomes" id="UP001283361"/>
    </source>
</evidence>
<accession>A0AAE0YM81</accession>
<organism evidence="1 2">
    <name type="scientific">Elysia crispata</name>
    <name type="common">lettuce slug</name>
    <dbReference type="NCBI Taxonomy" id="231223"/>
    <lineage>
        <taxon>Eukaryota</taxon>
        <taxon>Metazoa</taxon>
        <taxon>Spiralia</taxon>
        <taxon>Lophotrochozoa</taxon>
        <taxon>Mollusca</taxon>
        <taxon>Gastropoda</taxon>
        <taxon>Heterobranchia</taxon>
        <taxon>Euthyneura</taxon>
        <taxon>Panpulmonata</taxon>
        <taxon>Sacoglossa</taxon>
        <taxon>Placobranchoidea</taxon>
        <taxon>Plakobranchidae</taxon>
        <taxon>Elysia</taxon>
    </lineage>
</organism>
<reference evidence="1" key="1">
    <citation type="journal article" date="2023" name="G3 (Bethesda)">
        <title>A reference genome for the long-term kleptoplast-retaining sea slug Elysia crispata morphotype clarki.</title>
        <authorList>
            <person name="Eastman K.E."/>
            <person name="Pendleton A.L."/>
            <person name="Shaikh M.A."/>
            <person name="Suttiyut T."/>
            <person name="Ogas R."/>
            <person name="Tomko P."/>
            <person name="Gavelis G."/>
            <person name="Widhalm J.R."/>
            <person name="Wisecaver J.H."/>
        </authorList>
    </citation>
    <scope>NUCLEOTIDE SEQUENCE</scope>
    <source>
        <strain evidence="1">ECLA1</strain>
    </source>
</reference>
<evidence type="ECO:0000313" key="1">
    <source>
        <dbReference type="EMBL" id="KAK3751033.1"/>
    </source>
</evidence>
<dbReference type="EMBL" id="JAWDGP010005840">
    <property type="protein sequence ID" value="KAK3751033.1"/>
    <property type="molecule type" value="Genomic_DNA"/>
</dbReference>
<gene>
    <name evidence="1" type="ORF">RRG08_044611</name>
</gene>
<sequence>MLLQIPSFAHITKRQLFCLSTLNGRQLRCELVLTGILTAGMAAIITLRMCPCRRDVYEADSLLRHDVCFNDNNRKLNLPSAFDRRRNELVG</sequence>
<dbReference type="Proteomes" id="UP001283361">
    <property type="component" value="Unassembled WGS sequence"/>
</dbReference>
<keyword evidence="2" id="KW-1185">Reference proteome</keyword>
<name>A0AAE0YM81_9GAST</name>
<dbReference type="AlphaFoldDB" id="A0AAE0YM81"/>
<comment type="caution">
    <text evidence="1">The sequence shown here is derived from an EMBL/GenBank/DDBJ whole genome shotgun (WGS) entry which is preliminary data.</text>
</comment>
<protein>
    <submittedName>
        <fullName evidence="1">Uncharacterized protein</fullName>
    </submittedName>
</protein>
<proteinExistence type="predicted"/>